<reference evidence="6 7" key="1">
    <citation type="submission" date="2015-09" db="EMBL/GenBank/DDBJ databases">
        <title>Host preference determinants of Valsa canker pathogens revealed by comparative genomics.</title>
        <authorList>
            <person name="Yin Z."/>
            <person name="Huang L."/>
        </authorList>
    </citation>
    <scope>NUCLEOTIDE SEQUENCE [LARGE SCALE GENOMIC DNA]</scope>
    <source>
        <strain evidence="6 7">SXYLt</strain>
    </source>
</reference>
<evidence type="ECO:0000256" key="2">
    <source>
        <dbReference type="ARBA" id="ARBA00022630"/>
    </source>
</evidence>
<accession>A0A423X0M7</accession>
<comment type="caution">
    <text evidence="6">The sequence shown here is derived from an EMBL/GenBank/DDBJ whole genome shotgun (WGS) entry which is preliminary data.</text>
</comment>
<dbReference type="InterPro" id="IPR016169">
    <property type="entry name" value="FAD-bd_PCMH_sub2"/>
</dbReference>
<dbReference type="GO" id="GO:0016491">
    <property type="term" value="F:oxidoreductase activity"/>
    <property type="evidence" value="ECO:0007669"/>
    <property type="project" value="UniProtKB-KW"/>
</dbReference>
<evidence type="ECO:0000313" key="6">
    <source>
        <dbReference type="EMBL" id="ROW09244.1"/>
    </source>
</evidence>
<dbReference type="InterPro" id="IPR050416">
    <property type="entry name" value="FAD-linked_Oxidoreductase"/>
</dbReference>
<dbReference type="PROSITE" id="PS51387">
    <property type="entry name" value="FAD_PCMH"/>
    <property type="match status" value="1"/>
</dbReference>
<evidence type="ECO:0000259" key="5">
    <source>
        <dbReference type="PROSITE" id="PS51387"/>
    </source>
</evidence>
<keyword evidence="3" id="KW-0274">FAD</keyword>
<dbReference type="InterPro" id="IPR006094">
    <property type="entry name" value="Oxid_FAD_bind_N"/>
</dbReference>
<dbReference type="GO" id="GO:0071949">
    <property type="term" value="F:FAD binding"/>
    <property type="evidence" value="ECO:0007669"/>
    <property type="project" value="InterPro"/>
</dbReference>
<evidence type="ECO:0000256" key="4">
    <source>
        <dbReference type="ARBA" id="ARBA00023002"/>
    </source>
</evidence>
<dbReference type="PANTHER" id="PTHR42973">
    <property type="entry name" value="BINDING OXIDOREDUCTASE, PUTATIVE (AFU_ORTHOLOGUE AFUA_1G17690)-RELATED"/>
    <property type="match status" value="1"/>
</dbReference>
<dbReference type="InterPro" id="IPR016166">
    <property type="entry name" value="FAD-bd_PCMH"/>
</dbReference>
<proteinExistence type="inferred from homology"/>
<gene>
    <name evidence="6" type="ORF">VPNG_05899</name>
</gene>
<dbReference type="SUPFAM" id="SSF56176">
    <property type="entry name" value="FAD-binding/transporter-associated domain-like"/>
    <property type="match status" value="1"/>
</dbReference>
<name>A0A423X0M7_9PEZI</name>
<keyword evidence="2" id="KW-0285">Flavoprotein</keyword>
<sequence length="396" mass="43098">MPSPLGANINNGVLIDLSALNGINYDAASGTVVVGAGNRWADVYRGLDPYNVTVVGGRELDVGVGGLTLGSGLSYLSDLYGLVCDNVAEFQVVLGNGSAIMANDQQHQDLFWALKGGSNNFGLVTSFKLFTYPIHQVWGGIKTYSLEQLPALFQATLEYQLNPDKDPYANFMLQAFPTNASVGAVMNMVYLKPVESPAAFAPFYNISTRDDTTMIQTLTEMISGQQVPGIPRWDWFATSFRPDNDLYEQILEIVTTAPELANITALTSGSLAIGLQPISESAVLAARKRSNRGNALGLETVNQTWFVLDTGWYSAKDDTIAHKSTSAIHDKIRAAAVQKSLDLPYIFMNDASYSQQVIASYGSDNVEMLRGVQKKYDPLFVFQELVPGGFKLDLET</sequence>
<dbReference type="Proteomes" id="UP000285146">
    <property type="component" value="Unassembled WGS sequence"/>
</dbReference>
<dbReference type="InParanoid" id="A0A423X0M7"/>
<feature type="domain" description="FAD-binding PCMH-type" evidence="5">
    <location>
        <begin position="1"/>
        <end position="134"/>
    </location>
</feature>
<keyword evidence="7" id="KW-1185">Reference proteome</keyword>
<dbReference type="STRING" id="1230097.A0A423X0M7"/>
<dbReference type="Pfam" id="PF01565">
    <property type="entry name" value="FAD_binding_4"/>
    <property type="match status" value="1"/>
</dbReference>
<dbReference type="InterPro" id="IPR036318">
    <property type="entry name" value="FAD-bd_PCMH-like_sf"/>
</dbReference>
<dbReference type="OrthoDB" id="2151789at2759"/>
<evidence type="ECO:0000313" key="7">
    <source>
        <dbReference type="Proteomes" id="UP000285146"/>
    </source>
</evidence>
<protein>
    <recommendedName>
        <fullName evidence="5">FAD-binding PCMH-type domain-containing protein</fullName>
    </recommendedName>
</protein>
<evidence type="ECO:0000256" key="1">
    <source>
        <dbReference type="ARBA" id="ARBA00005466"/>
    </source>
</evidence>
<dbReference type="AlphaFoldDB" id="A0A423X0M7"/>
<keyword evidence="4" id="KW-0560">Oxidoreductase</keyword>
<dbReference type="PANTHER" id="PTHR42973:SF53">
    <property type="entry name" value="FAD-BINDING PCMH-TYPE DOMAIN-CONTAINING PROTEIN-RELATED"/>
    <property type="match status" value="1"/>
</dbReference>
<dbReference type="Gene3D" id="3.30.465.10">
    <property type="match status" value="1"/>
</dbReference>
<evidence type="ECO:0000256" key="3">
    <source>
        <dbReference type="ARBA" id="ARBA00022827"/>
    </source>
</evidence>
<organism evidence="6 7">
    <name type="scientific">Cytospora leucostoma</name>
    <dbReference type="NCBI Taxonomy" id="1230097"/>
    <lineage>
        <taxon>Eukaryota</taxon>
        <taxon>Fungi</taxon>
        <taxon>Dikarya</taxon>
        <taxon>Ascomycota</taxon>
        <taxon>Pezizomycotina</taxon>
        <taxon>Sordariomycetes</taxon>
        <taxon>Sordariomycetidae</taxon>
        <taxon>Diaporthales</taxon>
        <taxon>Cytosporaceae</taxon>
        <taxon>Cytospora</taxon>
    </lineage>
</organism>
<comment type="similarity">
    <text evidence="1">Belongs to the oxygen-dependent FAD-linked oxidoreductase family.</text>
</comment>
<dbReference type="EMBL" id="LKEB01000031">
    <property type="protein sequence ID" value="ROW09244.1"/>
    <property type="molecule type" value="Genomic_DNA"/>
</dbReference>